<evidence type="ECO:0000256" key="1">
    <source>
        <dbReference type="SAM" id="Coils"/>
    </source>
</evidence>
<gene>
    <name evidence="3" type="ORF">AS592_04650</name>
</gene>
<keyword evidence="1" id="KW-0175">Coiled coil</keyword>
<name>A0A151CED8_9BACT</name>
<comment type="caution">
    <text evidence="3">The sequence shown here is derived from an EMBL/GenBank/DDBJ whole genome shotgun (WGS) entry which is preliminary data.</text>
</comment>
<dbReference type="OrthoDB" id="9795505at2"/>
<dbReference type="STRING" id="1630136.AS592_04650"/>
<accession>A0A151CED8</accession>
<protein>
    <submittedName>
        <fullName evidence="3">Uncharacterized protein</fullName>
    </submittedName>
</protein>
<feature type="transmembrane region" description="Helical" evidence="2">
    <location>
        <begin position="81"/>
        <end position="99"/>
    </location>
</feature>
<dbReference type="EMBL" id="LNKT01000056">
    <property type="protein sequence ID" value="KYJ85885.1"/>
    <property type="molecule type" value="Genomic_DNA"/>
</dbReference>
<dbReference type="Proteomes" id="UP000075359">
    <property type="component" value="Unassembled WGS sequence"/>
</dbReference>
<proteinExistence type="predicted"/>
<evidence type="ECO:0000313" key="3">
    <source>
        <dbReference type="EMBL" id="KYJ85885.1"/>
    </source>
</evidence>
<organism evidence="3 4">
    <name type="scientific">Sulfurovum riftiae</name>
    <dbReference type="NCBI Taxonomy" id="1630136"/>
    <lineage>
        <taxon>Bacteria</taxon>
        <taxon>Pseudomonadati</taxon>
        <taxon>Campylobacterota</taxon>
        <taxon>Epsilonproteobacteria</taxon>
        <taxon>Campylobacterales</taxon>
        <taxon>Sulfurovaceae</taxon>
        <taxon>Sulfurovum</taxon>
    </lineage>
</organism>
<keyword evidence="4" id="KW-1185">Reference proteome</keyword>
<dbReference type="RefSeq" id="WP_067331831.1">
    <property type="nucleotide sequence ID" value="NZ_LNKT01000056.1"/>
</dbReference>
<evidence type="ECO:0000256" key="2">
    <source>
        <dbReference type="SAM" id="Phobius"/>
    </source>
</evidence>
<keyword evidence="2" id="KW-0812">Transmembrane</keyword>
<keyword evidence="2" id="KW-1133">Transmembrane helix</keyword>
<evidence type="ECO:0000313" key="4">
    <source>
        <dbReference type="Proteomes" id="UP000075359"/>
    </source>
</evidence>
<dbReference type="AlphaFoldDB" id="A0A151CED8"/>
<keyword evidence="2" id="KW-0472">Membrane</keyword>
<sequence>MSERIKEMMVEIEDLRQKLKEEIEQQEKKIDYEIKNGYIRFEDEVLSKQKENMKHLLAWFGETPFIQLLSAPIVYGMVLPALLLDLMLFVYTYVVGRVFKITFVQRKDYIVFDRQYLGYLNIVEKLNCLYCAYFNGLMQYSAAIAGRTELYFCPIKHAKKIAYDHNYYDAFFAYGDGEKYPQKLEKLREEVQEVSS</sequence>
<feature type="coiled-coil region" evidence="1">
    <location>
        <begin position="2"/>
        <end position="36"/>
    </location>
</feature>
<reference evidence="3 4" key="1">
    <citation type="submission" date="2015-11" db="EMBL/GenBank/DDBJ databases">
        <title>Draft genome of Sulfurovum riftiae 1812E, a member of the Epsilonproteobacteria isolated from the tube of the deep-sea hydrothermal vent tubewom Riftia pachyptila.</title>
        <authorList>
            <person name="Vetriani C."/>
            <person name="Giovannelli D."/>
        </authorList>
    </citation>
    <scope>NUCLEOTIDE SEQUENCE [LARGE SCALE GENOMIC DNA]</scope>
    <source>
        <strain evidence="3 4">1812E</strain>
    </source>
</reference>